<protein>
    <submittedName>
        <fullName evidence="1">Uncharacterized protein</fullName>
    </submittedName>
</protein>
<dbReference type="RefSeq" id="WP_344078220.1">
    <property type="nucleotide sequence ID" value="NZ_BAAALS010000005.1"/>
</dbReference>
<keyword evidence="2" id="KW-1185">Reference proteome</keyword>
<dbReference type="EMBL" id="BAAALS010000005">
    <property type="protein sequence ID" value="GAA1744691.1"/>
    <property type="molecule type" value="Genomic_DNA"/>
</dbReference>
<comment type="caution">
    <text evidence="1">The sequence shown here is derived from an EMBL/GenBank/DDBJ whole genome shotgun (WGS) entry which is preliminary data.</text>
</comment>
<evidence type="ECO:0000313" key="1">
    <source>
        <dbReference type="EMBL" id="GAA1744691.1"/>
    </source>
</evidence>
<dbReference type="Proteomes" id="UP001500655">
    <property type="component" value="Unassembled WGS sequence"/>
</dbReference>
<proteinExistence type="predicted"/>
<name>A0ABP4W148_9ACTN</name>
<sequence>MDAATAVWPRLNYQRTARRAVLRLLAFAAGPLPDIKIKPGEYGLPDGDHLAGLTVTQHDDPAWLDQWRTGLWRTDAEHDLVDADQLDVAGHCVSITADLPDPPDLGHLQAGWALAQGLVAHGAFAVLDTYAGRWVDAALLETWPPERPFDLDEEVNVVLRTDGAGGFGHVLFTRGLAKFARPDVVAVVRPGTARTVNRVVRQLAGMLVEGGTAIAGQRLGAGDPALGGAAAFRLAVYDPGVNAPDLPLDNDALLVVPA</sequence>
<accession>A0ABP4W148</accession>
<organism evidence="1 2">
    <name type="scientific">Luedemannella helvata</name>
    <dbReference type="NCBI Taxonomy" id="349315"/>
    <lineage>
        <taxon>Bacteria</taxon>
        <taxon>Bacillati</taxon>
        <taxon>Actinomycetota</taxon>
        <taxon>Actinomycetes</taxon>
        <taxon>Micromonosporales</taxon>
        <taxon>Micromonosporaceae</taxon>
        <taxon>Luedemannella</taxon>
    </lineage>
</organism>
<reference evidence="2" key="1">
    <citation type="journal article" date="2019" name="Int. J. Syst. Evol. Microbiol.">
        <title>The Global Catalogue of Microorganisms (GCM) 10K type strain sequencing project: providing services to taxonomists for standard genome sequencing and annotation.</title>
        <authorList>
            <consortium name="The Broad Institute Genomics Platform"/>
            <consortium name="The Broad Institute Genome Sequencing Center for Infectious Disease"/>
            <person name="Wu L."/>
            <person name="Ma J."/>
        </authorList>
    </citation>
    <scope>NUCLEOTIDE SEQUENCE [LARGE SCALE GENOMIC DNA]</scope>
    <source>
        <strain evidence="2">JCM 13249</strain>
    </source>
</reference>
<evidence type="ECO:0000313" key="2">
    <source>
        <dbReference type="Proteomes" id="UP001500655"/>
    </source>
</evidence>
<gene>
    <name evidence="1" type="ORF">GCM10009681_14530</name>
</gene>